<accession>A0A0E9VYM0</accession>
<dbReference type="AlphaFoldDB" id="A0A0E9VYM0"/>
<dbReference type="PROSITE" id="PS51257">
    <property type="entry name" value="PROKAR_LIPOPROTEIN"/>
    <property type="match status" value="1"/>
</dbReference>
<sequence>MRCWMSGTHLLLSMSCMTLTKRKKQTLIQFFNYRVLK</sequence>
<dbReference type="EMBL" id="GBXM01025385">
    <property type="protein sequence ID" value="JAH83192.1"/>
    <property type="molecule type" value="Transcribed_RNA"/>
</dbReference>
<proteinExistence type="predicted"/>
<reference evidence="1" key="2">
    <citation type="journal article" date="2015" name="Fish Shellfish Immunol.">
        <title>Early steps in the European eel (Anguilla anguilla)-Vibrio vulnificus interaction in the gills: Role of the RtxA13 toxin.</title>
        <authorList>
            <person name="Callol A."/>
            <person name="Pajuelo D."/>
            <person name="Ebbesson L."/>
            <person name="Teles M."/>
            <person name="MacKenzie S."/>
            <person name="Amaro C."/>
        </authorList>
    </citation>
    <scope>NUCLEOTIDE SEQUENCE</scope>
</reference>
<name>A0A0E9VYM0_ANGAN</name>
<protein>
    <submittedName>
        <fullName evidence="1">Uncharacterized protein</fullName>
    </submittedName>
</protein>
<reference evidence="1" key="1">
    <citation type="submission" date="2014-11" db="EMBL/GenBank/DDBJ databases">
        <authorList>
            <person name="Amaro Gonzalez C."/>
        </authorList>
    </citation>
    <scope>NUCLEOTIDE SEQUENCE</scope>
</reference>
<evidence type="ECO:0000313" key="1">
    <source>
        <dbReference type="EMBL" id="JAH83192.1"/>
    </source>
</evidence>
<organism evidence="1">
    <name type="scientific">Anguilla anguilla</name>
    <name type="common">European freshwater eel</name>
    <name type="synonym">Muraena anguilla</name>
    <dbReference type="NCBI Taxonomy" id="7936"/>
    <lineage>
        <taxon>Eukaryota</taxon>
        <taxon>Metazoa</taxon>
        <taxon>Chordata</taxon>
        <taxon>Craniata</taxon>
        <taxon>Vertebrata</taxon>
        <taxon>Euteleostomi</taxon>
        <taxon>Actinopterygii</taxon>
        <taxon>Neopterygii</taxon>
        <taxon>Teleostei</taxon>
        <taxon>Anguilliformes</taxon>
        <taxon>Anguillidae</taxon>
        <taxon>Anguilla</taxon>
    </lineage>
</organism>